<organism evidence="2 3">
    <name type="scientific">Jiangella anatolica</name>
    <dbReference type="NCBI Taxonomy" id="2670374"/>
    <lineage>
        <taxon>Bacteria</taxon>
        <taxon>Bacillati</taxon>
        <taxon>Actinomycetota</taxon>
        <taxon>Actinomycetes</taxon>
        <taxon>Jiangellales</taxon>
        <taxon>Jiangellaceae</taxon>
        <taxon>Jiangella</taxon>
    </lineage>
</organism>
<evidence type="ECO:0000313" key="3">
    <source>
        <dbReference type="Proteomes" id="UP000248764"/>
    </source>
</evidence>
<gene>
    <name evidence="2" type="ORF">C1I92_14360</name>
</gene>
<proteinExistence type="predicted"/>
<evidence type="ECO:0000256" key="1">
    <source>
        <dbReference type="SAM" id="MobiDB-lite"/>
    </source>
</evidence>
<keyword evidence="3" id="KW-1185">Reference proteome</keyword>
<dbReference type="EMBL" id="POTW01000030">
    <property type="protein sequence ID" value="PZF82964.1"/>
    <property type="molecule type" value="Genomic_DNA"/>
</dbReference>
<dbReference type="Proteomes" id="UP000248764">
    <property type="component" value="Unassembled WGS sequence"/>
</dbReference>
<sequence length="189" mass="20555">MEPSQVHLHGTRSQGKASLEPQEDPVTTRGVLYVHAATSALCPHIEWAVAGALGVRVKLEWSAQPAAPGMYRAELSWQGASGTGAKIASALRGWMHLRFEVTEEPSPGCEGARYSYTPELGVFHAVTGVHGDIMIPEDRIKAAVVKAALGEVDLEEELRRLLGAPWDEELEPFRYAGDGAPVRWLHQVV</sequence>
<evidence type="ECO:0000313" key="2">
    <source>
        <dbReference type="EMBL" id="PZF82964.1"/>
    </source>
</evidence>
<dbReference type="AlphaFoldDB" id="A0A2W2BRD1"/>
<feature type="region of interest" description="Disordered" evidence="1">
    <location>
        <begin position="1"/>
        <end position="24"/>
    </location>
</feature>
<protein>
    <submittedName>
        <fullName evidence="2">DUF3145 domain-containing protein</fullName>
    </submittedName>
</protein>
<dbReference type="InterPro" id="IPR021491">
    <property type="entry name" value="DUF3145"/>
</dbReference>
<accession>A0A2W2BRD1</accession>
<reference evidence="2 3" key="1">
    <citation type="submission" date="2018-01" db="EMBL/GenBank/DDBJ databases">
        <title>Draft genome sequence of Jiangella sp. GTF31.</title>
        <authorList>
            <person name="Sahin N."/>
            <person name="Ay H."/>
            <person name="Saygin H."/>
        </authorList>
    </citation>
    <scope>NUCLEOTIDE SEQUENCE [LARGE SCALE GENOMIC DNA]</scope>
    <source>
        <strain evidence="2 3">GTF31</strain>
    </source>
</reference>
<name>A0A2W2BRD1_9ACTN</name>
<dbReference type="Pfam" id="PF11343">
    <property type="entry name" value="DUF3145"/>
    <property type="match status" value="1"/>
</dbReference>
<comment type="caution">
    <text evidence="2">The sequence shown here is derived from an EMBL/GenBank/DDBJ whole genome shotgun (WGS) entry which is preliminary data.</text>
</comment>